<feature type="transmembrane region" description="Helical" evidence="1">
    <location>
        <begin position="21"/>
        <end position="42"/>
    </location>
</feature>
<dbReference type="EMBL" id="BMGG01000002">
    <property type="protein sequence ID" value="GGC57393.1"/>
    <property type="molecule type" value="Genomic_DNA"/>
</dbReference>
<keyword evidence="1" id="KW-0812">Transmembrane</keyword>
<accession>A0A916U2S1</accession>
<protein>
    <submittedName>
        <fullName evidence="2">Uncharacterized protein</fullName>
    </submittedName>
</protein>
<reference evidence="2" key="2">
    <citation type="submission" date="2020-09" db="EMBL/GenBank/DDBJ databases">
        <authorList>
            <person name="Sun Q."/>
            <person name="Zhou Y."/>
        </authorList>
    </citation>
    <scope>NUCLEOTIDE SEQUENCE</scope>
    <source>
        <strain evidence="2">CGMCC 1.12919</strain>
    </source>
</reference>
<evidence type="ECO:0000256" key="1">
    <source>
        <dbReference type="SAM" id="Phobius"/>
    </source>
</evidence>
<reference evidence="2" key="1">
    <citation type="journal article" date="2014" name="Int. J. Syst. Evol. Microbiol.">
        <title>Complete genome sequence of Corynebacterium casei LMG S-19264T (=DSM 44701T), isolated from a smear-ripened cheese.</title>
        <authorList>
            <consortium name="US DOE Joint Genome Institute (JGI-PGF)"/>
            <person name="Walter F."/>
            <person name="Albersmeier A."/>
            <person name="Kalinowski J."/>
            <person name="Ruckert C."/>
        </authorList>
    </citation>
    <scope>NUCLEOTIDE SEQUENCE</scope>
    <source>
        <strain evidence="2">CGMCC 1.12919</strain>
    </source>
</reference>
<evidence type="ECO:0000313" key="2">
    <source>
        <dbReference type="EMBL" id="GGC57393.1"/>
    </source>
</evidence>
<organism evidence="2 3">
    <name type="scientific">Chelatococcus reniformis</name>
    <dbReference type="NCBI Taxonomy" id="1494448"/>
    <lineage>
        <taxon>Bacteria</taxon>
        <taxon>Pseudomonadati</taxon>
        <taxon>Pseudomonadota</taxon>
        <taxon>Alphaproteobacteria</taxon>
        <taxon>Hyphomicrobiales</taxon>
        <taxon>Chelatococcaceae</taxon>
        <taxon>Chelatococcus</taxon>
    </lineage>
</organism>
<proteinExistence type="predicted"/>
<dbReference type="AlphaFoldDB" id="A0A916U2S1"/>
<sequence>MTTWTEQRRIRRRRRRRMEEIVGWIVVPPMLVGLWWGGTYVYDTFKEPAMAVITAAKAIQAKGVSGREP</sequence>
<name>A0A916U2S1_9HYPH</name>
<keyword evidence="3" id="KW-1185">Reference proteome</keyword>
<comment type="caution">
    <text evidence="2">The sequence shown here is derived from an EMBL/GenBank/DDBJ whole genome shotgun (WGS) entry which is preliminary data.</text>
</comment>
<dbReference type="RefSeq" id="WP_188608540.1">
    <property type="nucleotide sequence ID" value="NZ_BMGG01000002.1"/>
</dbReference>
<gene>
    <name evidence="2" type="ORF">GCM10010994_15470</name>
</gene>
<dbReference type="Proteomes" id="UP000637002">
    <property type="component" value="Unassembled WGS sequence"/>
</dbReference>
<evidence type="ECO:0000313" key="3">
    <source>
        <dbReference type="Proteomes" id="UP000637002"/>
    </source>
</evidence>
<keyword evidence="1" id="KW-1133">Transmembrane helix</keyword>
<keyword evidence="1" id="KW-0472">Membrane</keyword>